<dbReference type="AlphaFoldDB" id="A0AAW0Z5M4"/>
<keyword evidence="6" id="KW-1185">Reference proteome</keyword>
<dbReference type="RefSeq" id="XP_066805672.1">
    <property type="nucleotide sequence ID" value="XM_066944471.1"/>
</dbReference>
<proteinExistence type="predicted"/>
<reference evidence="5 6" key="1">
    <citation type="journal article" date="2024" name="bioRxiv">
        <title>Comparative genomics of Cryptococcus and Kwoniella reveals pathogenesis evolution and contrasting karyotype dynamics via intercentromeric recombination or chromosome fusion.</title>
        <authorList>
            <person name="Coelho M.A."/>
            <person name="David-Palma M."/>
            <person name="Shea T."/>
            <person name="Bowers K."/>
            <person name="McGinley-Smith S."/>
            <person name="Mohammad A.W."/>
            <person name="Gnirke A."/>
            <person name="Yurkov A.M."/>
            <person name="Nowrousian M."/>
            <person name="Sun S."/>
            <person name="Cuomo C.A."/>
            <person name="Heitman J."/>
        </authorList>
    </citation>
    <scope>NUCLEOTIDE SEQUENCE [LARGE SCALE GENOMIC DNA]</scope>
    <source>
        <strain evidence="5 6">CBS 13917</strain>
    </source>
</reference>
<dbReference type="Pfam" id="PF11951">
    <property type="entry name" value="Fungal_trans_2"/>
    <property type="match status" value="2"/>
</dbReference>
<evidence type="ECO:0000313" key="6">
    <source>
        <dbReference type="Proteomes" id="UP001388673"/>
    </source>
</evidence>
<sequence length="547" mass="61213">MSSSAEPSNVGPVRPSRSRNGCLVCRSRRLKCDLEKPECRRCIKYGAECVYPAKKLFDPDAVAEKLRRRHKSSSHPSEQSPLPGPSSTASPAHAISLVLPALPTPERAKVLKDKPAVDPMDPVELLMALCRNTRMGQFFIGPLDPPDFLRAAFPVEEDLRCVKDRNPWVEYVTPLLLFPTGEAPRSTEALKLTMMTCGAIHLSFLEARGNGPNSNGKNRELAHRYRWDAMKLLRQAHSDPVELSSDAFIAACTILSCSDILGANVHWRENLRLGRAAIRHRGGFDNILFGASPQPTPLQRCLMEHLVVCELAAAVTTGEPMVGLSQSSNWWNRLKITDVSEPDSIESSTGLHRTIIGLFARVLDLTFEARLIDRGLNTNHDHSRLTAGVPWPNTGFQARVAMLCEEIRVWPLIVAPRITLKRTLDGSLALWHGLHILLIRDLLHKSRTDPAIRHSAEAILDTCARVGDKVEYMNWALLFACSTLDRPAQRDRARDVLKSFRYQCCYEVEVIESIIEECWKRIDDGLDEEACSWREILLEMGCSVLLA</sequence>
<protein>
    <recommendedName>
        <fullName evidence="4">Zn(2)-C6 fungal-type domain-containing protein</fullName>
    </recommendedName>
</protein>
<evidence type="ECO:0000256" key="3">
    <source>
        <dbReference type="SAM" id="MobiDB-lite"/>
    </source>
</evidence>
<dbReference type="PROSITE" id="PS50048">
    <property type="entry name" value="ZN2_CY6_FUNGAL_2"/>
    <property type="match status" value="1"/>
</dbReference>
<feature type="domain" description="Zn(2)-C6 fungal-type" evidence="4">
    <location>
        <begin position="21"/>
        <end position="51"/>
    </location>
</feature>
<name>A0AAW0Z5M4_9TREE</name>
<dbReference type="InterPro" id="IPR001138">
    <property type="entry name" value="Zn2Cys6_DnaBD"/>
</dbReference>
<feature type="compositionally biased region" description="Polar residues" evidence="3">
    <location>
        <begin position="74"/>
        <end position="90"/>
    </location>
</feature>
<dbReference type="GO" id="GO:0000981">
    <property type="term" value="F:DNA-binding transcription factor activity, RNA polymerase II-specific"/>
    <property type="evidence" value="ECO:0007669"/>
    <property type="project" value="InterPro"/>
</dbReference>
<dbReference type="PANTHER" id="PTHR37534:SF20">
    <property type="entry name" value="PRO1A C6 ZINK-FINGER PROTEIN"/>
    <property type="match status" value="1"/>
</dbReference>
<comment type="subcellular location">
    <subcellularLocation>
        <location evidence="1">Nucleus</location>
    </subcellularLocation>
</comment>
<dbReference type="EMBL" id="JBCAWK010000002">
    <property type="protein sequence ID" value="KAK8866193.1"/>
    <property type="molecule type" value="Genomic_DNA"/>
</dbReference>
<comment type="caution">
    <text evidence="5">The sequence shown here is derived from an EMBL/GenBank/DDBJ whole genome shotgun (WGS) entry which is preliminary data.</text>
</comment>
<evidence type="ECO:0000256" key="2">
    <source>
        <dbReference type="ARBA" id="ARBA00023242"/>
    </source>
</evidence>
<accession>A0AAW0Z5M4</accession>
<dbReference type="SMART" id="SM00066">
    <property type="entry name" value="GAL4"/>
    <property type="match status" value="1"/>
</dbReference>
<keyword evidence="2" id="KW-0539">Nucleus</keyword>
<dbReference type="InterPro" id="IPR021858">
    <property type="entry name" value="Fun_TF"/>
</dbReference>
<dbReference type="PROSITE" id="PS00463">
    <property type="entry name" value="ZN2_CY6_FUNGAL_1"/>
    <property type="match status" value="1"/>
</dbReference>
<dbReference type="Gene3D" id="4.10.240.10">
    <property type="entry name" value="Zn(2)-C6 fungal-type DNA-binding domain"/>
    <property type="match status" value="1"/>
</dbReference>
<dbReference type="Proteomes" id="UP001388673">
    <property type="component" value="Unassembled WGS sequence"/>
</dbReference>
<dbReference type="GO" id="GO:0005634">
    <property type="term" value="C:nucleus"/>
    <property type="evidence" value="ECO:0007669"/>
    <property type="project" value="UniProtKB-SubCell"/>
</dbReference>
<evidence type="ECO:0000313" key="5">
    <source>
        <dbReference type="EMBL" id="KAK8866193.1"/>
    </source>
</evidence>
<organism evidence="5 6">
    <name type="scientific">Kwoniella newhampshirensis</name>
    <dbReference type="NCBI Taxonomy" id="1651941"/>
    <lineage>
        <taxon>Eukaryota</taxon>
        <taxon>Fungi</taxon>
        <taxon>Dikarya</taxon>
        <taxon>Basidiomycota</taxon>
        <taxon>Agaricomycotina</taxon>
        <taxon>Tremellomycetes</taxon>
        <taxon>Tremellales</taxon>
        <taxon>Cryptococcaceae</taxon>
        <taxon>Kwoniella</taxon>
    </lineage>
</organism>
<dbReference type="InterPro" id="IPR036864">
    <property type="entry name" value="Zn2-C6_fun-type_DNA-bd_sf"/>
</dbReference>
<gene>
    <name evidence="5" type="ORF">IAR55_001344</name>
</gene>
<dbReference type="KEGG" id="kne:92178603"/>
<dbReference type="CDD" id="cd00067">
    <property type="entry name" value="GAL4"/>
    <property type="match status" value="1"/>
</dbReference>
<feature type="region of interest" description="Disordered" evidence="3">
    <location>
        <begin position="64"/>
        <end position="90"/>
    </location>
</feature>
<evidence type="ECO:0000259" key="4">
    <source>
        <dbReference type="PROSITE" id="PS50048"/>
    </source>
</evidence>
<feature type="region of interest" description="Disordered" evidence="3">
    <location>
        <begin position="1"/>
        <end position="20"/>
    </location>
</feature>
<dbReference type="GO" id="GO:0008270">
    <property type="term" value="F:zinc ion binding"/>
    <property type="evidence" value="ECO:0007669"/>
    <property type="project" value="InterPro"/>
</dbReference>
<dbReference type="PANTHER" id="PTHR37534">
    <property type="entry name" value="TRANSCRIPTIONAL ACTIVATOR PROTEIN UGA3"/>
    <property type="match status" value="1"/>
</dbReference>
<dbReference type="GeneID" id="92178603"/>
<dbReference type="SUPFAM" id="SSF57701">
    <property type="entry name" value="Zn2/Cys6 DNA-binding domain"/>
    <property type="match status" value="1"/>
</dbReference>
<dbReference type="Pfam" id="PF00172">
    <property type="entry name" value="Zn_clus"/>
    <property type="match status" value="1"/>
</dbReference>
<evidence type="ECO:0000256" key="1">
    <source>
        <dbReference type="ARBA" id="ARBA00004123"/>
    </source>
</evidence>